<name>A0A7S1MCD2_NEODS</name>
<feature type="region of interest" description="Disordered" evidence="1">
    <location>
        <begin position="158"/>
        <end position="177"/>
    </location>
</feature>
<organism evidence="2">
    <name type="scientific">Neobodo designis</name>
    <name type="common">Flagellated protozoan</name>
    <name type="synonym">Bodo designis</name>
    <dbReference type="NCBI Taxonomy" id="312471"/>
    <lineage>
        <taxon>Eukaryota</taxon>
        <taxon>Discoba</taxon>
        <taxon>Euglenozoa</taxon>
        <taxon>Kinetoplastea</taxon>
        <taxon>Metakinetoplastina</taxon>
        <taxon>Neobodonida</taxon>
        <taxon>Neobodo</taxon>
    </lineage>
</organism>
<dbReference type="EMBL" id="HBGF01031108">
    <property type="protein sequence ID" value="CAD9127739.1"/>
    <property type="molecule type" value="Transcribed_RNA"/>
</dbReference>
<feature type="compositionally biased region" description="Basic and acidic residues" evidence="1">
    <location>
        <begin position="61"/>
        <end position="82"/>
    </location>
</feature>
<sequence length="177" mass="19149">MASPVPFGTPGSAPSTRSQSTAPVVAVTLNAAAVSAVAPQTAGASPLRHGAVPAPVTNNVLRDEKDAAQRGRDDTKAEGHRGNSRLVEELTHFLRSLNDFQGVDDLSCYFKPNGQLVVNFSHPLQMPNSFHVARRLLAKRYRVSAVIRQVNWRAAVPRGPQSQRTGTEVTRSLFSHF</sequence>
<gene>
    <name evidence="2" type="ORF">NDES1114_LOCUS20760</name>
</gene>
<evidence type="ECO:0000313" key="2">
    <source>
        <dbReference type="EMBL" id="CAD9127739.1"/>
    </source>
</evidence>
<protein>
    <submittedName>
        <fullName evidence="2">Uncharacterized protein</fullName>
    </submittedName>
</protein>
<reference evidence="2" key="1">
    <citation type="submission" date="2021-01" db="EMBL/GenBank/DDBJ databases">
        <authorList>
            <person name="Corre E."/>
            <person name="Pelletier E."/>
            <person name="Niang G."/>
            <person name="Scheremetjew M."/>
            <person name="Finn R."/>
            <person name="Kale V."/>
            <person name="Holt S."/>
            <person name="Cochrane G."/>
            <person name="Meng A."/>
            <person name="Brown T."/>
            <person name="Cohen L."/>
        </authorList>
    </citation>
    <scope>NUCLEOTIDE SEQUENCE</scope>
    <source>
        <strain evidence="2">CCAP 1951/1</strain>
    </source>
</reference>
<proteinExistence type="predicted"/>
<dbReference type="AlphaFoldDB" id="A0A7S1MCD2"/>
<evidence type="ECO:0000256" key="1">
    <source>
        <dbReference type="SAM" id="MobiDB-lite"/>
    </source>
</evidence>
<feature type="region of interest" description="Disordered" evidence="1">
    <location>
        <begin position="39"/>
        <end position="82"/>
    </location>
</feature>
<accession>A0A7S1MCD2</accession>
<feature type="compositionally biased region" description="Polar residues" evidence="1">
    <location>
        <begin position="160"/>
        <end position="177"/>
    </location>
</feature>
<feature type="region of interest" description="Disordered" evidence="1">
    <location>
        <begin position="1"/>
        <end position="21"/>
    </location>
</feature>